<feature type="region of interest" description="Disordered" evidence="4">
    <location>
        <begin position="1"/>
        <end position="42"/>
    </location>
</feature>
<dbReference type="InterPro" id="IPR008587">
    <property type="entry name" value="FPP_plant"/>
</dbReference>
<keyword evidence="6" id="KW-1185">Reference proteome</keyword>
<dbReference type="PANTHER" id="PTHR31580:SF4">
    <property type="entry name" value="FILAMENT-LIKE PLANT PROTEIN 6"/>
    <property type="match status" value="1"/>
</dbReference>
<dbReference type="OMA" id="THMSRME"/>
<dbReference type="Proteomes" id="UP000036987">
    <property type="component" value="Unassembled WGS sequence"/>
</dbReference>
<feature type="coiled-coil region" evidence="3">
    <location>
        <begin position="733"/>
        <end position="841"/>
    </location>
</feature>
<feature type="coiled-coil region" evidence="3">
    <location>
        <begin position="338"/>
        <end position="365"/>
    </location>
</feature>
<organism evidence="5 6">
    <name type="scientific">Zostera marina</name>
    <name type="common">Eelgrass</name>
    <dbReference type="NCBI Taxonomy" id="29655"/>
    <lineage>
        <taxon>Eukaryota</taxon>
        <taxon>Viridiplantae</taxon>
        <taxon>Streptophyta</taxon>
        <taxon>Embryophyta</taxon>
        <taxon>Tracheophyta</taxon>
        <taxon>Spermatophyta</taxon>
        <taxon>Magnoliopsida</taxon>
        <taxon>Liliopsida</taxon>
        <taxon>Zosteraceae</taxon>
        <taxon>Zostera</taxon>
    </lineage>
</organism>
<evidence type="ECO:0000313" key="6">
    <source>
        <dbReference type="Proteomes" id="UP000036987"/>
    </source>
</evidence>
<evidence type="ECO:0000256" key="2">
    <source>
        <dbReference type="ARBA" id="ARBA00023054"/>
    </source>
</evidence>
<evidence type="ECO:0000256" key="3">
    <source>
        <dbReference type="SAM" id="Coils"/>
    </source>
</evidence>
<dbReference type="AlphaFoldDB" id="A0A0K9PPW9"/>
<gene>
    <name evidence="5" type="ORF">ZOSMA_1G02440</name>
</gene>
<proteinExistence type="inferred from homology"/>
<feature type="compositionally biased region" description="Basic residues" evidence="4">
    <location>
        <begin position="1"/>
        <end position="12"/>
    </location>
</feature>
<dbReference type="EMBL" id="LFYR01000729">
    <property type="protein sequence ID" value="KMZ70267.1"/>
    <property type="molecule type" value="Genomic_DNA"/>
</dbReference>
<reference evidence="6" key="1">
    <citation type="journal article" date="2016" name="Nature">
        <title>The genome of the seagrass Zostera marina reveals angiosperm adaptation to the sea.</title>
        <authorList>
            <person name="Olsen J.L."/>
            <person name="Rouze P."/>
            <person name="Verhelst B."/>
            <person name="Lin Y.-C."/>
            <person name="Bayer T."/>
            <person name="Collen J."/>
            <person name="Dattolo E."/>
            <person name="De Paoli E."/>
            <person name="Dittami S."/>
            <person name="Maumus F."/>
            <person name="Michel G."/>
            <person name="Kersting A."/>
            <person name="Lauritano C."/>
            <person name="Lohaus R."/>
            <person name="Toepel M."/>
            <person name="Tonon T."/>
            <person name="Vanneste K."/>
            <person name="Amirebrahimi M."/>
            <person name="Brakel J."/>
            <person name="Bostroem C."/>
            <person name="Chovatia M."/>
            <person name="Grimwood J."/>
            <person name="Jenkins J.W."/>
            <person name="Jueterbock A."/>
            <person name="Mraz A."/>
            <person name="Stam W.T."/>
            <person name="Tice H."/>
            <person name="Bornberg-Bauer E."/>
            <person name="Green P.J."/>
            <person name="Pearson G.A."/>
            <person name="Procaccini G."/>
            <person name="Duarte C.M."/>
            <person name="Schmutz J."/>
            <person name="Reusch T.B.H."/>
            <person name="Van de Peer Y."/>
        </authorList>
    </citation>
    <scope>NUCLEOTIDE SEQUENCE [LARGE SCALE GENOMIC DNA]</scope>
    <source>
        <strain evidence="6">cv. Finnish</strain>
    </source>
</reference>
<name>A0A0K9PPW9_ZOSMR</name>
<feature type="compositionally biased region" description="Polar residues" evidence="4">
    <location>
        <begin position="21"/>
        <end position="34"/>
    </location>
</feature>
<comment type="caution">
    <text evidence="5">The sequence shown here is derived from an EMBL/GenBank/DDBJ whole genome shotgun (WGS) entry which is preliminary data.</text>
</comment>
<dbReference type="OrthoDB" id="1926355at2759"/>
<dbReference type="PANTHER" id="PTHR31580">
    <property type="entry name" value="FILAMENT-LIKE PLANT PROTEIN 4"/>
    <property type="match status" value="1"/>
</dbReference>
<evidence type="ECO:0000313" key="5">
    <source>
        <dbReference type="EMBL" id="KMZ70267.1"/>
    </source>
</evidence>
<feature type="region of interest" description="Disordered" evidence="4">
    <location>
        <begin position="952"/>
        <end position="999"/>
    </location>
</feature>
<accession>A0A0K9PPW9</accession>
<comment type="similarity">
    <text evidence="1">Belongs to the FPP family.</text>
</comment>
<sequence>MDWRGWTRRKKSSDKTKSISNPVTEPSNLTSVDTENQDKLNKESTYVQLSQDRYAHLSEMENQLKLLTDQLSTAQSELNTKDTLIKQHTKVAEEAVSGWEKAEAEALTLKTQLESVSLLKLTAENQVAHLDDALKECMKQIRNVKEESEQKLHDVVLANSRQLEQVELEFEIKINEFEEDLFRATAENDALSRSLEERSEMLMKISEEKAQADANIDDLKKDLDFTERELNSMKYEVNIVSKELEIRNEEKRMSERSVEVANKHHLEDVKKITKLEAECQKLRGLVRKKLPGPAALAQMKSEVDSVGRDYGESRVRRSPAKCSSPYMLSVPDYSFENIHQFQKENEFLNARLQETELDTKMLKEALSKRDNELQTSRNMFTKTANKFRSLESHMLTMNQKRSPSKTTIDIPVEGFLSQNESNAQSMTSMSEDGNDEVASFTEGRIWATTLMSNLKNDKDADKFSKAGSSCNLELMDDFLEMEKLACLSAESTGSVYASKDINSQKEEHSELQPTAYPLSFDEEQTRKIVSKQNTVLLSKFQSGISLIVESETKDNTNMSKLLESVKSLVRELEEELPHPNGDNKYIQKNCHEDLPINKCIEKKTVMVDDLKKAIQHIYDFVELYVRSSDPDLLGKVSELSSVVNKVMSCDLCVDEFIVTLSAIFSERSKLDSRIFGNKECTSESSIPDYIDKVDRHEIGKGRLLGSFDAKTAEMKGSLINYSQEEFDLLKIEKDNLADELAKCTESLEKTKLRLVETEQNLQDLESQFTGSQKSNSLAETQLKCMAESYRLLESRSNDLETEISFLQSKIDTLEIELKNEVSAHQEDLEKYKDLQKQMERNVKGLICSEPDANADAKIKQEMEITAAAEKLAECQETIFLLGKQFKSLHSRPNTVPATPNRPFHVNKDFSEDVLSTSDSNLHLSKEWAETSNISGIQRVGDQSHFEAYDHYIPSDTESVPIPKSPTTPKSQKSRPPKSSPSSNHGRGFSRFFSKGKNDH</sequence>
<evidence type="ECO:0000256" key="4">
    <source>
        <dbReference type="SAM" id="MobiDB-lite"/>
    </source>
</evidence>
<dbReference type="SUPFAM" id="SSF57997">
    <property type="entry name" value="Tropomyosin"/>
    <property type="match status" value="1"/>
</dbReference>
<feature type="compositionally biased region" description="Low complexity" evidence="4">
    <location>
        <begin position="960"/>
        <end position="970"/>
    </location>
</feature>
<dbReference type="Pfam" id="PF05911">
    <property type="entry name" value="FPP"/>
    <property type="match status" value="1"/>
</dbReference>
<feature type="coiled-coil region" evidence="3">
    <location>
        <begin position="174"/>
        <end position="236"/>
    </location>
</feature>
<protein>
    <submittedName>
        <fullName evidence="5">Filament-like plant protein 6</fullName>
    </submittedName>
</protein>
<keyword evidence="2 3" id="KW-0175">Coiled coil</keyword>
<evidence type="ECO:0000256" key="1">
    <source>
        <dbReference type="ARBA" id="ARBA00005921"/>
    </source>
</evidence>